<dbReference type="GO" id="GO:0000417">
    <property type="term" value="C:HIR complex"/>
    <property type="evidence" value="ECO:0007669"/>
    <property type="project" value="TreeGrafter"/>
</dbReference>
<keyword evidence="10" id="KW-0812">Transmembrane</keyword>
<dbReference type="InterPro" id="IPR019015">
    <property type="entry name" value="HIRA_B_motif"/>
</dbReference>
<comment type="function">
    <text evidence="1 9">Required for replication-independent chromatin assembly and for the periodic repression of histone gene transcription during the cell cycle.</text>
</comment>
<comment type="caution">
    <text evidence="12">The sequence shown here is derived from an EMBL/GenBank/DDBJ whole genome shotgun (WGS) entry which is preliminary data.</text>
</comment>
<feature type="transmembrane region" description="Helical" evidence="10">
    <location>
        <begin position="12"/>
        <end position="31"/>
    </location>
</feature>
<evidence type="ECO:0000259" key="11">
    <source>
        <dbReference type="Pfam" id="PF24105"/>
    </source>
</evidence>
<dbReference type="PANTHER" id="PTHR13831">
    <property type="entry name" value="MEMBER OF THE HIR1 FAMILY OF WD-REPEAT PROTEINS"/>
    <property type="match status" value="1"/>
</dbReference>
<evidence type="ECO:0000256" key="3">
    <source>
        <dbReference type="ARBA" id="ARBA00007306"/>
    </source>
</evidence>
<evidence type="ECO:0000256" key="2">
    <source>
        <dbReference type="ARBA" id="ARBA00004123"/>
    </source>
</evidence>
<name>A0A2H9TGW1_9FUNG</name>
<dbReference type="GO" id="GO:0000785">
    <property type="term" value="C:chromatin"/>
    <property type="evidence" value="ECO:0007669"/>
    <property type="project" value="TreeGrafter"/>
</dbReference>
<keyword evidence="13" id="KW-1185">Reference proteome</keyword>
<evidence type="ECO:0000256" key="5">
    <source>
        <dbReference type="ARBA" id="ARBA00022737"/>
    </source>
</evidence>
<dbReference type="SUPFAM" id="SSF50978">
    <property type="entry name" value="WD40 repeat-like"/>
    <property type="match status" value="1"/>
</dbReference>
<dbReference type="InterPro" id="IPR015943">
    <property type="entry name" value="WD40/YVTN_repeat-like_dom_sf"/>
</dbReference>
<dbReference type="GO" id="GO:0031491">
    <property type="term" value="F:nucleosome binding"/>
    <property type="evidence" value="ECO:0007669"/>
    <property type="project" value="TreeGrafter"/>
</dbReference>
<dbReference type="EMBL" id="MTSL01000200">
    <property type="protein sequence ID" value="PJF16955.1"/>
    <property type="molecule type" value="Genomic_DNA"/>
</dbReference>
<keyword evidence="9" id="KW-0805">Transcription regulation</keyword>
<proteinExistence type="inferred from homology"/>
<evidence type="ECO:0000256" key="1">
    <source>
        <dbReference type="ARBA" id="ARBA00002677"/>
    </source>
</evidence>
<feature type="domain" description="CAF1B/HIR1 beta-propeller" evidence="11">
    <location>
        <begin position="177"/>
        <end position="476"/>
    </location>
</feature>
<protein>
    <recommendedName>
        <fullName evidence="9">Protein HIR</fullName>
    </recommendedName>
</protein>
<keyword evidence="10" id="KW-1133">Transmembrane helix</keyword>
<dbReference type="Proteomes" id="UP000240830">
    <property type="component" value="Unassembled WGS sequence"/>
</dbReference>
<dbReference type="Pfam" id="PF09453">
    <property type="entry name" value="HIRA_B"/>
    <property type="match status" value="1"/>
</dbReference>
<feature type="transmembrane region" description="Helical" evidence="10">
    <location>
        <begin position="77"/>
        <end position="100"/>
    </location>
</feature>
<evidence type="ECO:0000256" key="7">
    <source>
        <dbReference type="ARBA" id="ARBA00023242"/>
    </source>
</evidence>
<dbReference type="InterPro" id="IPR036322">
    <property type="entry name" value="WD40_repeat_dom_sf"/>
</dbReference>
<dbReference type="STRING" id="1246581.A0A2H9TGW1"/>
<feature type="transmembrane region" description="Helical" evidence="10">
    <location>
        <begin position="37"/>
        <end position="56"/>
    </location>
</feature>
<accession>A0A2H9TGW1</accession>
<dbReference type="GO" id="GO:0006351">
    <property type="term" value="P:DNA-templated transcription"/>
    <property type="evidence" value="ECO:0007669"/>
    <property type="project" value="InterPro"/>
</dbReference>
<dbReference type="CDD" id="cd00200">
    <property type="entry name" value="WD40"/>
    <property type="match status" value="1"/>
</dbReference>
<keyword evidence="5 9" id="KW-0677">Repeat</keyword>
<feature type="repeat" description="WD" evidence="8">
    <location>
        <begin position="203"/>
        <end position="234"/>
    </location>
</feature>
<dbReference type="OrthoDB" id="1741719at2759"/>
<dbReference type="Gene3D" id="2.130.10.10">
    <property type="entry name" value="YVTN repeat-like/Quinoprotein amine dehydrogenase"/>
    <property type="match status" value="3"/>
</dbReference>
<reference evidence="12 13" key="1">
    <citation type="submission" date="2016-10" db="EMBL/GenBank/DDBJ databases">
        <title>The genome of Paramicrosporidium saccamoebae is the missing link in understanding Cryptomycota and Microsporidia evolution.</title>
        <authorList>
            <person name="Quandt C.A."/>
            <person name="Beaudet D."/>
            <person name="Corsaro D."/>
            <person name="Michel R."/>
            <person name="Corradi N."/>
            <person name="James T."/>
        </authorList>
    </citation>
    <scope>NUCLEOTIDE SEQUENCE [LARGE SCALE GENOMIC DNA]</scope>
    <source>
        <strain evidence="12 13">KSL3</strain>
    </source>
</reference>
<gene>
    <name evidence="12" type="ORF">PSACC_03234</name>
</gene>
<keyword evidence="4 8" id="KW-0853">WD repeat</keyword>
<dbReference type="PANTHER" id="PTHR13831:SF0">
    <property type="entry name" value="PROTEIN HIRA"/>
    <property type="match status" value="1"/>
</dbReference>
<dbReference type="GO" id="GO:0006338">
    <property type="term" value="P:chromatin remodeling"/>
    <property type="evidence" value="ECO:0007669"/>
    <property type="project" value="TreeGrafter"/>
</dbReference>
<sequence length="927" mass="100282">MSHVPLASKVVVYLCGFVFAAGWWTVIAGYYGSSVSFLGALCPLLTSVALLALTRLPSKAIVPSDNEWGEDSSSQRIAILVLIATLLGGVGCSWGLWGLYHREEAETVAVLLPPIGTTMLAIRYVQHYQSARPHPPCLTPDWSMEVSKPLEVTHASVGAGGRKSGQASSIFSLSLSSTGRLATSGLDCTVRIWSSELQLLSILSRHTGAVLCARWSPNGELLATASDDSIVNSYGSFEAECKEHYTVVHRLTGHESDVNGVEWSSDGRYLASCGLDGRVLVWDVQNSFNLLRRIETEPRRPLKGLVWDPLGQFLATQSNDGTLYVWRLQDWKLETLISSPYTEGPVESLTYFSRPAWSPDGRVLCLPDALNESDTVALLVERDDWRCEQSLVGHAGAVQTARFSPRLYRTTEDNQLVVALGAQDGVVSLWGSGGERPLAVLTGLFDHAVMDLAWNADGRCLYAASYDGTVAMIKMETSVVGTVVDVQEQDELLGKLCQVQKSAVLALPTSLAQIALQDRLDSIMTQRKPLNPDSTANLDGTASTGNLATPGNTANLSNTMNLANCSNSSALQAGLVTAPASTDAITSVPALATPQRESRLKNGKRRITPQLLQSANPTPSTESYTVVVGKAARKSWLRVATPKTLVVGSIEVTNNTGSGNNCRIVRLQDGRVLWEERYDSLVTAAVVTGTDVLIAALNTNRIVVLSPAGRRLLPPLLLSAPVTRLLSCEDVCTALLDNGLFYVWYGPQYELPPQGLSSELVSLELRCRDNEITLDFGFPSNRLVYSASQRVFFECDGTDLPDTLIDAIWGDPAVDPALIARLLNQVDSADLKAKSLAQMEAQIAACRMVGDFDRLVAWLAAYVQRLALEERVGKLQELLEDLPTLGVNTSNVRQMISSFLATSPSALLRHLADNTITSTASHNSNII</sequence>
<comment type="subcellular location">
    <subcellularLocation>
        <location evidence="2 9">Nucleus</location>
    </subcellularLocation>
</comment>
<dbReference type="InterPro" id="IPR019775">
    <property type="entry name" value="WD40_repeat_CS"/>
</dbReference>
<evidence type="ECO:0000256" key="9">
    <source>
        <dbReference type="RuleBase" id="RU364014"/>
    </source>
</evidence>
<dbReference type="PROSITE" id="PS50082">
    <property type="entry name" value="WD_REPEATS_2"/>
    <property type="match status" value="3"/>
</dbReference>
<keyword evidence="9" id="KW-0678">Repressor</keyword>
<evidence type="ECO:0000313" key="12">
    <source>
        <dbReference type="EMBL" id="PJF16955.1"/>
    </source>
</evidence>
<dbReference type="InterPro" id="IPR001680">
    <property type="entry name" value="WD40_rpt"/>
</dbReference>
<feature type="repeat" description="WD" evidence="8">
    <location>
        <begin position="251"/>
        <end position="292"/>
    </location>
</feature>
<dbReference type="AlphaFoldDB" id="A0A2H9TGW1"/>
<feature type="repeat" description="WD" evidence="8">
    <location>
        <begin position="305"/>
        <end position="329"/>
    </location>
</feature>
<organism evidence="12 13">
    <name type="scientific">Paramicrosporidium saccamoebae</name>
    <dbReference type="NCBI Taxonomy" id="1246581"/>
    <lineage>
        <taxon>Eukaryota</taxon>
        <taxon>Fungi</taxon>
        <taxon>Fungi incertae sedis</taxon>
        <taxon>Cryptomycota</taxon>
        <taxon>Cryptomycota incertae sedis</taxon>
        <taxon>Paramicrosporidium</taxon>
    </lineage>
</organism>
<keyword evidence="10" id="KW-0472">Membrane</keyword>
<dbReference type="InterPro" id="IPR031120">
    <property type="entry name" value="HIR1-like"/>
</dbReference>
<dbReference type="InterPro" id="IPR055410">
    <property type="entry name" value="Beta-prop_CAF1B_HIR1"/>
</dbReference>
<dbReference type="PROSITE" id="PS00678">
    <property type="entry name" value="WD_REPEATS_1"/>
    <property type="match status" value="1"/>
</dbReference>
<dbReference type="GO" id="GO:0005634">
    <property type="term" value="C:nucleus"/>
    <property type="evidence" value="ECO:0007669"/>
    <property type="project" value="UniProtKB-SubCell"/>
</dbReference>
<keyword evidence="9" id="KW-0804">Transcription</keyword>
<evidence type="ECO:0000313" key="13">
    <source>
        <dbReference type="Proteomes" id="UP000240830"/>
    </source>
</evidence>
<comment type="similarity">
    <text evidence="3 9">Belongs to the WD repeat HIR1 family.</text>
</comment>
<evidence type="ECO:0000256" key="10">
    <source>
        <dbReference type="SAM" id="Phobius"/>
    </source>
</evidence>
<dbReference type="Pfam" id="PF24105">
    <property type="entry name" value="Beta-prop_CAF1B_HIR1"/>
    <property type="match status" value="1"/>
</dbReference>
<dbReference type="PROSITE" id="PS50294">
    <property type="entry name" value="WD_REPEATS_REGION"/>
    <property type="match status" value="1"/>
</dbReference>
<evidence type="ECO:0000256" key="8">
    <source>
        <dbReference type="PROSITE-ProRule" id="PRU00221"/>
    </source>
</evidence>
<evidence type="ECO:0000256" key="4">
    <source>
        <dbReference type="ARBA" id="ARBA00022574"/>
    </source>
</evidence>
<evidence type="ECO:0000256" key="6">
    <source>
        <dbReference type="ARBA" id="ARBA00022853"/>
    </source>
</evidence>
<keyword evidence="7 9" id="KW-0539">Nucleus</keyword>
<dbReference type="SMART" id="SM00320">
    <property type="entry name" value="WD40"/>
    <property type="match status" value="6"/>
</dbReference>
<keyword evidence="6 9" id="KW-0156">Chromatin regulator</keyword>